<dbReference type="Proteomes" id="UP000010474">
    <property type="component" value="Chromosome"/>
</dbReference>
<dbReference type="eggNOG" id="COG1672">
    <property type="taxonomic scope" value="Bacteria"/>
</dbReference>
<gene>
    <name evidence="1" type="ordered locus">Anacy_0894</name>
</gene>
<dbReference type="InterPro" id="IPR027417">
    <property type="entry name" value="P-loop_NTPase"/>
</dbReference>
<reference evidence="2" key="1">
    <citation type="journal article" date="2013" name="Proc. Natl. Acad. Sci. U.S.A.">
        <title>Improving the coverage of the cyanobacterial phylum using diversity-driven genome sequencing.</title>
        <authorList>
            <person name="Shih P.M."/>
            <person name="Wu D."/>
            <person name="Latifi A."/>
            <person name="Axen S.D."/>
            <person name="Fewer D.P."/>
            <person name="Talla E."/>
            <person name="Calteau A."/>
            <person name="Cai F."/>
            <person name="Tandeau de Marsac N."/>
            <person name="Rippka R."/>
            <person name="Herdman M."/>
            <person name="Sivonen K."/>
            <person name="Coursin T."/>
            <person name="Laurent T."/>
            <person name="Goodwin L."/>
            <person name="Nolan M."/>
            <person name="Davenport K.W."/>
            <person name="Han C.S."/>
            <person name="Rubin E.M."/>
            <person name="Eisen J.A."/>
            <person name="Woyke T."/>
            <person name="Gugger M."/>
            <person name="Kerfeld C.A."/>
        </authorList>
    </citation>
    <scope>NUCLEOTIDE SEQUENCE [LARGE SCALE GENOMIC DNA]</scope>
    <source>
        <strain evidence="2">ATCC 27899 / PCC 7122</strain>
    </source>
</reference>
<sequence>MPLLKLLEYQDNDIKLEYPLKYPYVHKGTTKKPTPKRIDYMLSVNGKKKWVLDAKHPNESVSSLKNIHQVHSYADHKNIKVEFFAVCNGNQFAIYETKNTDDDKPVFEFNRSELLDKWYEIFNHLSVKAFQENKNDLTISFRPIIPYYDPQKKQELIKWFLSFILDNYKLKFINYKNNLDIAYNEYTDIFVENDQKDRGLLRYIDFLNKTIIDKHDIKDLTSRFVEEEEISYVYLLTNIPINEEANNYINNHNKKRPNEKINIVSCEELPRFLMKSQNLSIPYYKDKCTGHVENITLLATEEKKLYWAVEELNQKGESYRFLMFSAKNEEFNIDSLKSLLHQNKVWVGCLIDNGTHNINEFNDQNINDEIPIPHIPVAESFESDSACHPEDFIGREDIKKEFWNFINEVQEKKTDKRIFTIEGKSGYGKSSLILKLEQESQSKENIFFYQVDTRLLCKHSQEAFIVRSAIRKAIQESIEQNFISLHHYKIYINRERSLFYGNKSITTIIDYLRQNNKIIILCFDQFDYLFSKNDLLDIYKAFESIVIEIDSLEENFILGFSCRTGIPLTESIRDEWNELIKSIRKKVFKEIKEFNNSELDEYLNKFSQLLIKDKNQTIPSDVTRWLKDNFAFSPYLLRQVCSIIYNNPGVVSTIVHKTLKELIKNNFEEEFNKLSSREKFILNKIARDENITSLEECYAEELHKLETKRFLTCSNRKYTIPEIRKEYYLHGTLPEISTKYIPRMNVNGSLYAMRNINKFRTKIEVINFLVDEITYKELTSDNFWIDIQNIFYVHNSQNDQIIFPEEFHSHNQSNLDDYQIADYLSSYFQRHLIVEKILQNERIRNTDFFNMNTFKQIYSEVAADRSKENKNDDPPRLLTWLCFAGIFELIDPKMKLYKVPTITASAKHKGKILKCILKLTKQDKIANNCEDPIQLNFLN</sequence>
<dbReference type="Gene3D" id="3.40.50.300">
    <property type="entry name" value="P-loop containing nucleotide triphosphate hydrolases"/>
    <property type="match status" value="1"/>
</dbReference>
<dbReference type="HOGENOM" id="CLU_312319_0_0_3"/>
<proteinExistence type="predicted"/>
<organism evidence="1 2">
    <name type="scientific">Anabaena cylindrica (strain ATCC 27899 / PCC 7122)</name>
    <dbReference type="NCBI Taxonomy" id="272123"/>
    <lineage>
        <taxon>Bacteria</taxon>
        <taxon>Bacillati</taxon>
        <taxon>Cyanobacteriota</taxon>
        <taxon>Cyanophyceae</taxon>
        <taxon>Nostocales</taxon>
        <taxon>Nostocaceae</taxon>
        <taxon>Anabaena</taxon>
    </lineage>
</organism>
<dbReference type="SUPFAM" id="SSF52540">
    <property type="entry name" value="P-loop containing nucleoside triphosphate hydrolases"/>
    <property type="match status" value="1"/>
</dbReference>
<accession>K9ZBB2</accession>
<dbReference type="STRING" id="272123.Anacy_0894"/>
<name>K9ZBB2_ANACC</name>
<keyword evidence="2" id="KW-1185">Reference proteome</keyword>
<dbReference type="KEGG" id="acy:Anacy_0894"/>
<dbReference type="Gene3D" id="3.90.1570.30">
    <property type="match status" value="1"/>
</dbReference>
<dbReference type="AlphaFoldDB" id="K9ZBB2"/>
<evidence type="ECO:0000313" key="1">
    <source>
        <dbReference type="EMBL" id="AFZ56471.1"/>
    </source>
</evidence>
<dbReference type="PATRIC" id="fig|272123.3.peg.982"/>
<protein>
    <submittedName>
        <fullName evidence="1">Uncharacterized protein</fullName>
    </submittedName>
</protein>
<evidence type="ECO:0000313" key="2">
    <source>
        <dbReference type="Proteomes" id="UP000010474"/>
    </source>
</evidence>
<dbReference type="EMBL" id="CP003659">
    <property type="protein sequence ID" value="AFZ56471.1"/>
    <property type="molecule type" value="Genomic_DNA"/>
</dbReference>